<keyword evidence="3" id="KW-1185">Reference proteome</keyword>
<dbReference type="PANTHER" id="PTHR37305:SF1">
    <property type="entry name" value="MEMBRANE PROTEIN"/>
    <property type="match status" value="1"/>
</dbReference>
<feature type="transmembrane region" description="Helical" evidence="1">
    <location>
        <begin position="288"/>
        <end position="310"/>
    </location>
</feature>
<feature type="transmembrane region" description="Helical" evidence="1">
    <location>
        <begin position="236"/>
        <end position="254"/>
    </location>
</feature>
<feature type="transmembrane region" description="Helical" evidence="1">
    <location>
        <begin position="209"/>
        <end position="229"/>
    </location>
</feature>
<keyword evidence="1" id="KW-1133">Transmembrane helix</keyword>
<feature type="transmembrane region" description="Helical" evidence="1">
    <location>
        <begin position="161"/>
        <end position="189"/>
    </location>
</feature>
<dbReference type="GO" id="GO:0005886">
    <property type="term" value="C:plasma membrane"/>
    <property type="evidence" value="ECO:0007669"/>
    <property type="project" value="UniProtKB-SubCell"/>
</dbReference>
<evidence type="ECO:0000313" key="3">
    <source>
        <dbReference type="Proteomes" id="UP001432128"/>
    </source>
</evidence>
<organism evidence="2 3">
    <name type="scientific">Williamsia herbipolensis</name>
    <dbReference type="NCBI Taxonomy" id="1603258"/>
    <lineage>
        <taxon>Bacteria</taxon>
        <taxon>Bacillati</taxon>
        <taxon>Actinomycetota</taxon>
        <taxon>Actinomycetes</taxon>
        <taxon>Mycobacteriales</taxon>
        <taxon>Nocardiaceae</taxon>
        <taxon>Williamsia</taxon>
    </lineage>
</organism>
<dbReference type="KEGG" id="whr:OG579_14650"/>
<sequence>MTAPSSDDPTAATRVAATRKGVHDRLDSIGPVAPVEFRSRRTLGLRVEAVRQLRRRRTQVAALLVLILPPIIAIAFSLSSDDPSTAGGDQGGRQTSALYGLATAGGANFALFTEFAAGSFLLTVLVALFCGDTVAGEAGWASLRYLLVIPVRRSHLLRQKLFIGLASSAIVLILLPVWAYVIGGLFFGWGPAQSPLGGDFTSSETLQRLAIVVGYTLIQSMVVAGFAFLLSVLTDAPLGAVGGATMLVILSNILDSISALDPYRQFLPTHYQFAWLDALGPNVIWEDMARGVGISLIYSSVLFGAAWWWFHRKDIVS</sequence>
<evidence type="ECO:0000313" key="2">
    <source>
        <dbReference type="EMBL" id="WUM18962.1"/>
    </source>
</evidence>
<proteinExistence type="predicted"/>
<dbReference type="Pfam" id="PF12730">
    <property type="entry name" value="ABC2_membrane_4"/>
    <property type="match status" value="1"/>
</dbReference>
<keyword evidence="1" id="KW-0812">Transmembrane</keyword>
<dbReference type="EMBL" id="CP108021">
    <property type="protein sequence ID" value="WUM18962.1"/>
    <property type="molecule type" value="Genomic_DNA"/>
</dbReference>
<reference evidence="2 3" key="1">
    <citation type="submission" date="2022-10" db="EMBL/GenBank/DDBJ databases">
        <title>The complete genomes of actinobacterial strains from the NBC collection.</title>
        <authorList>
            <person name="Joergensen T.S."/>
            <person name="Alvarez Arevalo M."/>
            <person name="Sterndorff E.B."/>
            <person name="Faurdal D."/>
            <person name="Vuksanovic O."/>
            <person name="Mourched A.-S."/>
            <person name="Charusanti P."/>
            <person name="Shaw S."/>
            <person name="Blin K."/>
            <person name="Weber T."/>
        </authorList>
    </citation>
    <scope>NUCLEOTIDE SEQUENCE [LARGE SCALE GENOMIC DNA]</scope>
    <source>
        <strain evidence="2 3">NBC_00319</strain>
    </source>
</reference>
<dbReference type="Proteomes" id="UP001432128">
    <property type="component" value="Chromosome"/>
</dbReference>
<dbReference type="GO" id="GO:0140359">
    <property type="term" value="F:ABC-type transporter activity"/>
    <property type="evidence" value="ECO:0007669"/>
    <property type="project" value="InterPro"/>
</dbReference>
<feature type="transmembrane region" description="Helical" evidence="1">
    <location>
        <begin position="115"/>
        <end position="140"/>
    </location>
</feature>
<keyword evidence="1" id="KW-0472">Membrane</keyword>
<gene>
    <name evidence="2" type="ORF">OG579_14650</name>
</gene>
<dbReference type="PANTHER" id="PTHR37305">
    <property type="entry name" value="INTEGRAL MEMBRANE PROTEIN-RELATED"/>
    <property type="match status" value="1"/>
</dbReference>
<feature type="transmembrane region" description="Helical" evidence="1">
    <location>
        <begin position="60"/>
        <end position="78"/>
    </location>
</feature>
<dbReference type="AlphaFoldDB" id="A0AAU4JYR3"/>
<dbReference type="RefSeq" id="WP_328856529.1">
    <property type="nucleotide sequence ID" value="NZ_CP108021.1"/>
</dbReference>
<evidence type="ECO:0000256" key="1">
    <source>
        <dbReference type="SAM" id="Phobius"/>
    </source>
</evidence>
<name>A0AAU4JYR3_9NOCA</name>
<accession>A0AAU4JYR3</accession>
<protein>
    <submittedName>
        <fullName evidence="2">ABC transporter permease</fullName>
    </submittedName>
</protein>